<name>A0AAE9LSF9_9GAMM</name>
<sequence length="451" mass="51765">MRSTLPTFNEVWQRQFRSNVLIQAQTFTEQSSYLIGCSGGVDSMLLLHLMSFLFPQKVRAIYVDHQLQCMSSAWGEFVLNACQQLQVPCSIVPVRVAEGNLENQARNARYQAFAEYLQDNEVLVLAHHQQDQAETLMLRLLSGAGVQGLSAMSVVDVRAKMTLWRPMLELSREQICQWAAQLDMQNVEDPTNADPDYDRAWCRQILWPILEQRFPKMQQALGRTSILMQDADEILAEVLASDLEKCGNQSFLNIEPLQTLSIARQRQLLSYWMQGEATYRPNFAMVQRLITEVLEAKQDAQAALHWQGYYYVRYQQQIFRLNADTYLAEQRFPILPTQMQIFDLEEAVSVLSGRYLIQAQALGLSKELLGRQLILSTRAGGEKIHLYGRVGTWPLKKALQQAQIFPWLRHTIQILSIDNVMLGVFTPKGFWLAQSEYLVVDGWQPKLVSEQ</sequence>
<evidence type="ECO:0000256" key="2">
    <source>
        <dbReference type="ARBA" id="ARBA00022490"/>
    </source>
</evidence>
<dbReference type="EC" id="6.3.4.19" evidence="8"/>
<evidence type="ECO:0000313" key="11">
    <source>
        <dbReference type="Proteomes" id="UP001056716"/>
    </source>
</evidence>
<dbReference type="InterPro" id="IPR014729">
    <property type="entry name" value="Rossmann-like_a/b/a_fold"/>
</dbReference>
<evidence type="ECO:0000256" key="6">
    <source>
        <dbReference type="ARBA" id="ARBA00022840"/>
    </source>
</evidence>
<dbReference type="SUPFAM" id="SSF82829">
    <property type="entry name" value="MesJ substrate recognition domain-like"/>
    <property type="match status" value="1"/>
</dbReference>
<dbReference type="PANTHER" id="PTHR43033">
    <property type="entry name" value="TRNA(ILE)-LYSIDINE SYNTHASE-RELATED"/>
    <property type="match status" value="1"/>
</dbReference>
<dbReference type="Gene3D" id="1.20.59.20">
    <property type="match status" value="1"/>
</dbReference>
<evidence type="ECO:0000256" key="5">
    <source>
        <dbReference type="ARBA" id="ARBA00022741"/>
    </source>
</evidence>
<keyword evidence="3 8" id="KW-0436">Ligase</keyword>
<keyword evidence="6 8" id="KW-0067">ATP-binding</keyword>
<feature type="binding site" evidence="8">
    <location>
        <begin position="38"/>
        <end position="43"/>
    </location>
    <ligand>
        <name>ATP</name>
        <dbReference type="ChEBI" id="CHEBI:30616"/>
    </ligand>
</feature>
<organism evidence="10 11">
    <name type="scientific">Acinetobacter tibetensis</name>
    <dbReference type="NCBI Taxonomy" id="2943497"/>
    <lineage>
        <taxon>Bacteria</taxon>
        <taxon>Pseudomonadati</taxon>
        <taxon>Pseudomonadota</taxon>
        <taxon>Gammaproteobacteria</taxon>
        <taxon>Moraxellales</taxon>
        <taxon>Moraxellaceae</taxon>
        <taxon>Acinetobacter</taxon>
    </lineage>
</organism>
<keyword evidence="5 8" id="KW-0547">Nucleotide-binding</keyword>
<keyword evidence="11" id="KW-1185">Reference proteome</keyword>
<dbReference type="KEGG" id="atz:M5E07_02925"/>
<dbReference type="InterPro" id="IPR015262">
    <property type="entry name" value="tRNA_Ile_lys_synt_subst-bd"/>
</dbReference>
<dbReference type="GO" id="GO:0005524">
    <property type="term" value="F:ATP binding"/>
    <property type="evidence" value="ECO:0007669"/>
    <property type="project" value="UniProtKB-UniRule"/>
</dbReference>
<comment type="function">
    <text evidence="8">Ligates lysine onto the cytidine present at position 34 of the AUA codon-specific tRNA(Ile) that contains the anticodon CAU, in an ATP-dependent manner. Cytidine is converted to lysidine, thus changing the amino acid specificity of the tRNA from methionine to isoleucine.</text>
</comment>
<dbReference type="SUPFAM" id="SSF56037">
    <property type="entry name" value="PheT/TilS domain"/>
    <property type="match status" value="1"/>
</dbReference>
<dbReference type="GO" id="GO:0032267">
    <property type="term" value="F:tRNA(Ile)-lysidine synthase activity"/>
    <property type="evidence" value="ECO:0007669"/>
    <property type="project" value="UniProtKB-EC"/>
</dbReference>
<dbReference type="GO" id="GO:0006400">
    <property type="term" value="P:tRNA modification"/>
    <property type="evidence" value="ECO:0007669"/>
    <property type="project" value="UniProtKB-UniRule"/>
</dbReference>
<dbReference type="CDD" id="cd01992">
    <property type="entry name" value="TilS_N"/>
    <property type="match status" value="1"/>
</dbReference>
<evidence type="ECO:0000256" key="1">
    <source>
        <dbReference type="ARBA" id="ARBA00004496"/>
    </source>
</evidence>
<dbReference type="InterPro" id="IPR012094">
    <property type="entry name" value="tRNA_Ile_lys_synt"/>
</dbReference>
<dbReference type="NCBIfam" id="TIGR02432">
    <property type="entry name" value="lysidine_TilS_N"/>
    <property type="match status" value="1"/>
</dbReference>
<dbReference type="SUPFAM" id="SSF52402">
    <property type="entry name" value="Adenine nucleotide alpha hydrolases-like"/>
    <property type="match status" value="1"/>
</dbReference>
<comment type="subcellular location">
    <subcellularLocation>
        <location evidence="1 8">Cytoplasm</location>
    </subcellularLocation>
</comment>
<dbReference type="PANTHER" id="PTHR43033:SF1">
    <property type="entry name" value="TRNA(ILE)-LYSIDINE SYNTHASE-RELATED"/>
    <property type="match status" value="1"/>
</dbReference>
<dbReference type="RefSeq" id="WP_252221750.1">
    <property type="nucleotide sequence ID" value="NZ_CP098732.1"/>
</dbReference>
<comment type="domain">
    <text evidence="8">The N-terminal region contains the highly conserved SGGXDS motif, predicted to be a P-loop motif involved in ATP binding.</text>
</comment>
<dbReference type="GO" id="GO:0005737">
    <property type="term" value="C:cytoplasm"/>
    <property type="evidence" value="ECO:0007669"/>
    <property type="project" value="UniProtKB-SubCell"/>
</dbReference>
<accession>A0AAE9LSF9</accession>
<keyword evidence="2 8" id="KW-0963">Cytoplasm</keyword>
<evidence type="ECO:0000256" key="8">
    <source>
        <dbReference type="HAMAP-Rule" id="MF_01161"/>
    </source>
</evidence>
<dbReference type="AlphaFoldDB" id="A0AAE9LSF9"/>
<dbReference type="InterPro" id="IPR012796">
    <property type="entry name" value="Lysidine-tRNA-synth_C"/>
</dbReference>
<protein>
    <recommendedName>
        <fullName evidence="8">tRNA(Ile)-lysidine synthase</fullName>
        <ecNumber evidence="8">6.3.4.19</ecNumber>
    </recommendedName>
    <alternativeName>
        <fullName evidence="8">tRNA(Ile)-2-lysyl-cytidine synthase</fullName>
    </alternativeName>
    <alternativeName>
        <fullName evidence="8">tRNA(Ile)-lysidine synthetase</fullName>
    </alternativeName>
</protein>
<dbReference type="EMBL" id="CP098732">
    <property type="protein sequence ID" value="USE83814.1"/>
    <property type="molecule type" value="Genomic_DNA"/>
</dbReference>
<dbReference type="InterPro" id="IPR011063">
    <property type="entry name" value="TilS/TtcA_N"/>
</dbReference>
<dbReference type="HAMAP" id="MF_01161">
    <property type="entry name" value="tRNA_Ile_lys_synt"/>
    <property type="match status" value="1"/>
</dbReference>
<keyword evidence="4 8" id="KW-0819">tRNA processing</keyword>
<feature type="domain" description="Lysidine-tRNA(Ile) synthetase C-terminal" evidence="9">
    <location>
        <begin position="373"/>
        <end position="443"/>
    </location>
</feature>
<evidence type="ECO:0000256" key="3">
    <source>
        <dbReference type="ARBA" id="ARBA00022598"/>
    </source>
</evidence>
<dbReference type="NCBIfam" id="TIGR02433">
    <property type="entry name" value="lysidine_TilS_C"/>
    <property type="match status" value="1"/>
</dbReference>
<gene>
    <name evidence="8 10" type="primary">tilS</name>
    <name evidence="10" type="ORF">M5E07_02925</name>
</gene>
<dbReference type="Gene3D" id="3.40.50.620">
    <property type="entry name" value="HUPs"/>
    <property type="match status" value="1"/>
</dbReference>
<dbReference type="InterPro" id="IPR012795">
    <property type="entry name" value="tRNA_Ile_lys_synt_N"/>
</dbReference>
<proteinExistence type="inferred from homology"/>
<evidence type="ECO:0000259" key="9">
    <source>
        <dbReference type="SMART" id="SM00977"/>
    </source>
</evidence>
<dbReference type="SMART" id="SM00977">
    <property type="entry name" value="TilS_C"/>
    <property type="match status" value="1"/>
</dbReference>
<dbReference type="Pfam" id="PF09179">
    <property type="entry name" value="TilS"/>
    <property type="match status" value="1"/>
</dbReference>
<reference evidence="10" key="1">
    <citation type="submission" date="2022-06" db="EMBL/GenBank/DDBJ databases">
        <title>Isolation, identification and characterization of iprodione-degrading strains in Lhasa, Tibet.</title>
        <authorList>
            <person name="Pan H."/>
        </authorList>
    </citation>
    <scope>NUCLEOTIDE SEQUENCE</scope>
    <source>
        <strain evidence="10">Y-23</strain>
    </source>
</reference>
<evidence type="ECO:0000256" key="7">
    <source>
        <dbReference type="ARBA" id="ARBA00048539"/>
    </source>
</evidence>
<comment type="catalytic activity">
    <reaction evidence="7 8">
        <text>cytidine(34) in tRNA(Ile2) + L-lysine + ATP = lysidine(34) in tRNA(Ile2) + AMP + diphosphate + H(+)</text>
        <dbReference type="Rhea" id="RHEA:43744"/>
        <dbReference type="Rhea" id="RHEA-COMP:10625"/>
        <dbReference type="Rhea" id="RHEA-COMP:10670"/>
        <dbReference type="ChEBI" id="CHEBI:15378"/>
        <dbReference type="ChEBI" id="CHEBI:30616"/>
        <dbReference type="ChEBI" id="CHEBI:32551"/>
        <dbReference type="ChEBI" id="CHEBI:33019"/>
        <dbReference type="ChEBI" id="CHEBI:82748"/>
        <dbReference type="ChEBI" id="CHEBI:83665"/>
        <dbReference type="ChEBI" id="CHEBI:456215"/>
        <dbReference type="EC" id="6.3.4.19"/>
    </reaction>
</comment>
<comment type="similarity">
    <text evidence="8">Belongs to the tRNA(Ile)-lysidine synthase family.</text>
</comment>
<dbReference type="Proteomes" id="UP001056716">
    <property type="component" value="Chromosome"/>
</dbReference>
<evidence type="ECO:0000256" key="4">
    <source>
        <dbReference type="ARBA" id="ARBA00022694"/>
    </source>
</evidence>
<evidence type="ECO:0000313" key="10">
    <source>
        <dbReference type="EMBL" id="USE83814.1"/>
    </source>
</evidence>
<dbReference type="Pfam" id="PF01171">
    <property type="entry name" value="ATP_bind_3"/>
    <property type="match status" value="1"/>
</dbReference>
<dbReference type="Pfam" id="PF11734">
    <property type="entry name" value="TilS_C"/>
    <property type="match status" value="1"/>
</dbReference>